<evidence type="ECO:0000313" key="2">
    <source>
        <dbReference type="EMBL" id="CAE1317645.1"/>
    </source>
</evidence>
<feature type="transmembrane region" description="Helical" evidence="1">
    <location>
        <begin position="166"/>
        <end position="187"/>
    </location>
</feature>
<feature type="transmembrane region" description="Helical" evidence="1">
    <location>
        <begin position="140"/>
        <end position="160"/>
    </location>
</feature>
<feature type="transmembrane region" description="Helical" evidence="1">
    <location>
        <begin position="112"/>
        <end position="133"/>
    </location>
</feature>
<keyword evidence="1" id="KW-0812">Transmembrane</keyword>
<gene>
    <name evidence="2" type="ORF">SPHA_68184</name>
</gene>
<keyword evidence="1" id="KW-1133">Transmembrane helix</keyword>
<proteinExistence type="predicted"/>
<evidence type="ECO:0000256" key="1">
    <source>
        <dbReference type="SAM" id="Phobius"/>
    </source>
</evidence>
<feature type="transmembrane region" description="Helical" evidence="1">
    <location>
        <begin position="194"/>
        <end position="216"/>
    </location>
</feature>
<dbReference type="AlphaFoldDB" id="A0A812E8T4"/>
<organism evidence="2 3">
    <name type="scientific">Acanthosepion pharaonis</name>
    <name type="common">Pharaoh cuttlefish</name>
    <name type="synonym">Sepia pharaonis</name>
    <dbReference type="NCBI Taxonomy" id="158019"/>
    <lineage>
        <taxon>Eukaryota</taxon>
        <taxon>Metazoa</taxon>
        <taxon>Spiralia</taxon>
        <taxon>Lophotrochozoa</taxon>
        <taxon>Mollusca</taxon>
        <taxon>Cephalopoda</taxon>
        <taxon>Coleoidea</taxon>
        <taxon>Decapodiformes</taxon>
        <taxon>Sepiida</taxon>
        <taxon>Sepiina</taxon>
        <taxon>Sepiidae</taxon>
        <taxon>Acanthosepion</taxon>
    </lineage>
</organism>
<evidence type="ECO:0000313" key="3">
    <source>
        <dbReference type="Proteomes" id="UP000597762"/>
    </source>
</evidence>
<comment type="caution">
    <text evidence="2">The sequence shown here is derived from an EMBL/GenBank/DDBJ whole genome shotgun (WGS) entry which is preliminary data.</text>
</comment>
<feature type="transmembrane region" description="Helical" evidence="1">
    <location>
        <begin position="20"/>
        <end position="41"/>
    </location>
</feature>
<reference evidence="2" key="1">
    <citation type="submission" date="2021-01" db="EMBL/GenBank/DDBJ databases">
        <authorList>
            <person name="Li R."/>
            <person name="Bekaert M."/>
        </authorList>
    </citation>
    <scope>NUCLEOTIDE SEQUENCE</scope>
    <source>
        <strain evidence="2">Farmed</strain>
    </source>
</reference>
<keyword evidence="3" id="KW-1185">Reference proteome</keyword>
<protein>
    <submittedName>
        <fullName evidence="2">Uncharacterized protein</fullName>
    </submittedName>
</protein>
<feature type="transmembrane region" description="Helical" evidence="1">
    <location>
        <begin position="53"/>
        <end position="79"/>
    </location>
</feature>
<dbReference type="EMBL" id="CAHIKZ030004950">
    <property type="protein sequence ID" value="CAE1317645.1"/>
    <property type="molecule type" value="Genomic_DNA"/>
</dbReference>
<keyword evidence="1" id="KW-0472">Membrane</keyword>
<name>A0A812E8T4_ACAPH</name>
<dbReference type="Proteomes" id="UP000597762">
    <property type="component" value="Unassembled WGS sequence"/>
</dbReference>
<feature type="transmembrane region" description="Helical" evidence="1">
    <location>
        <begin position="228"/>
        <end position="252"/>
    </location>
</feature>
<accession>A0A812E8T4</accession>
<sequence length="253" mass="29565">MLFFFPSQLVSFTFPFLFDFSSRSFLFIHPTFFLFLFSSFYSQLLKLPLLFQIIFLPFFSPIFICDLILFTQFNLVLIFPDFFLRSQPLLPFSSPSEAIVTTRFPGPLLFDLYISSCFLSISLIYFLSLFLYGFCVSNSLYPLSLSFSFSLSLSNVFSFILSLKRFISTLSITISPLSLTIFIHLYFFISLSLFISLSIFIISLSPFIPSLFLYPLPFYTLSLFLYPTLFFIPFSFYTLFMPFLSFYTLSFLN</sequence>